<sequence length="737" mass="83976">MARLKAVKSTEPVTNSESRETLAQPRRLTAMQPKRRNFDANCGVAEEKRTGSGNNSANGSNLDHESDSGHSNSEHPTDDSEDDYDSSVVSLEPDQNYEDISEYDWRHKARYVIAKGYPHGHDYQARLSLVEALHIAPSAVDVDGPGPMHLTHLLLSPKYWPQLTTQQERFEALSVCLGEARTKKLLQTGKKNTRGCNDMPEDRYFPSSLLPELQWLRMLCGEENVFLVHRDWFENEEEFKARQNRRKERRKARLAQQQRSKERRKLHWKMIACLRRFEMGNSWKLGRSPREARKAAVHNTERIKRETFDGEDIELHRELLAFTRDTKLERNELLRATRLGMKKDYRLGEMSKAPGSNVRNRNDMPAARDACTCSLSVQSSAMALAVAILQSRIYIRSSTLVEDVWLVCRAETSKIQVAQCPTQLVPKAKDALLFLNTLLELLESYHKSQYLAEILSRLQVDWRSLWSWLSVFIRSYANLKMGTNFEDNNDSDDLELRAIALTKLFGILFHILNLVNIYELPSSRKDVYSHRFKSLLHGSRGFYALLVDAIAFGSVNASNVYFGVMDVLYELLSGEPEDAATDCFVAAISTSPYSKQMPRFFLSPCWSNLASRLLPQTFAGSFFRPLLFVFGSWLSYLSGSVLVKIPCFTGSRAAPAVVENSILEQRSKDVRSAEYFSQHSGLHPKEYIMTFSNALGHLIEVLGAYMRRIDRCTFLLQAGVTCCRHNTSLMAHVSNPS</sequence>
<evidence type="ECO:0000256" key="1">
    <source>
        <dbReference type="SAM" id="MobiDB-lite"/>
    </source>
</evidence>
<accession>A0A4S8MHA0</accession>
<proteinExistence type="predicted"/>
<evidence type="ECO:0000313" key="3">
    <source>
        <dbReference type="Proteomes" id="UP000297245"/>
    </source>
</evidence>
<gene>
    <name evidence="2" type="ORF">K435DRAFT_793121</name>
</gene>
<organism evidence="2 3">
    <name type="scientific">Dendrothele bispora (strain CBS 962.96)</name>
    <dbReference type="NCBI Taxonomy" id="1314807"/>
    <lineage>
        <taxon>Eukaryota</taxon>
        <taxon>Fungi</taxon>
        <taxon>Dikarya</taxon>
        <taxon>Basidiomycota</taxon>
        <taxon>Agaricomycotina</taxon>
        <taxon>Agaricomycetes</taxon>
        <taxon>Agaricomycetidae</taxon>
        <taxon>Agaricales</taxon>
        <taxon>Agaricales incertae sedis</taxon>
        <taxon>Dendrothele</taxon>
    </lineage>
</organism>
<feature type="region of interest" description="Disordered" evidence="1">
    <location>
        <begin position="243"/>
        <end position="262"/>
    </location>
</feature>
<feature type="compositionally biased region" description="Basic and acidic residues" evidence="1">
    <location>
        <begin position="62"/>
        <end position="78"/>
    </location>
</feature>
<evidence type="ECO:0000313" key="2">
    <source>
        <dbReference type="EMBL" id="THV01649.1"/>
    </source>
</evidence>
<keyword evidence="3" id="KW-1185">Reference proteome</keyword>
<feature type="region of interest" description="Disordered" evidence="1">
    <location>
        <begin position="1"/>
        <end position="93"/>
    </location>
</feature>
<dbReference type="Proteomes" id="UP000297245">
    <property type="component" value="Unassembled WGS sequence"/>
</dbReference>
<dbReference type="EMBL" id="ML179086">
    <property type="protein sequence ID" value="THV01649.1"/>
    <property type="molecule type" value="Genomic_DNA"/>
</dbReference>
<feature type="compositionally biased region" description="Basic residues" evidence="1">
    <location>
        <begin position="243"/>
        <end position="253"/>
    </location>
</feature>
<protein>
    <submittedName>
        <fullName evidence="2">Uncharacterized protein</fullName>
    </submittedName>
</protein>
<reference evidence="2 3" key="1">
    <citation type="journal article" date="2019" name="Nat. Ecol. Evol.">
        <title>Megaphylogeny resolves global patterns of mushroom evolution.</title>
        <authorList>
            <person name="Varga T."/>
            <person name="Krizsan K."/>
            <person name="Foldi C."/>
            <person name="Dima B."/>
            <person name="Sanchez-Garcia M."/>
            <person name="Sanchez-Ramirez S."/>
            <person name="Szollosi G.J."/>
            <person name="Szarkandi J.G."/>
            <person name="Papp V."/>
            <person name="Albert L."/>
            <person name="Andreopoulos W."/>
            <person name="Angelini C."/>
            <person name="Antonin V."/>
            <person name="Barry K.W."/>
            <person name="Bougher N.L."/>
            <person name="Buchanan P."/>
            <person name="Buyck B."/>
            <person name="Bense V."/>
            <person name="Catcheside P."/>
            <person name="Chovatia M."/>
            <person name="Cooper J."/>
            <person name="Damon W."/>
            <person name="Desjardin D."/>
            <person name="Finy P."/>
            <person name="Geml J."/>
            <person name="Haridas S."/>
            <person name="Hughes K."/>
            <person name="Justo A."/>
            <person name="Karasinski D."/>
            <person name="Kautmanova I."/>
            <person name="Kiss B."/>
            <person name="Kocsube S."/>
            <person name="Kotiranta H."/>
            <person name="LaButti K.M."/>
            <person name="Lechner B.E."/>
            <person name="Liimatainen K."/>
            <person name="Lipzen A."/>
            <person name="Lukacs Z."/>
            <person name="Mihaltcheva S."/>
            <person name="Morgado L.N."/>
            <person name="Niskanen T."/>
            <person name="Noordeloos M.E."/>
            <person name="Ohm R.A."/>
            <person name="Ortiz-Santana B."/>
            <person name="Ovrebo C."/>
            <person name="Racz N."/>
            <person name="Riley R."/>
            <person name="Savchenko A."/>
            <person name="Shiryaev A."/>
            <person name="Soop K."/>
            <person name="Spirin V."/>
            <person name="Szebenyi C."/>
            <person name="Tomsovsky M."/>
            <person name="Tulloss R.E."/>
            <person name="Uehling J."/>
            <person name="Grigoriev I.V."/>
            <person name="Vagvolgyi C."/>
            <person name="Papp T."/>
            <person name="Martin F.M."/>
            <person name="Miettinen O."/>
            <person name="Hibbett D.S."/>
            <person name="Nagy L.G."/>
        </authorList>
    </citation>
    <scope>NUCLEOTIDE SEQUENCE [LARGE SCALE GENOMIC DNA]</scope>
    <source>
        <strain evidence="2 3">CBS 962.96</strain>
    </source>
</reference>
<dbReference type="AlphaFoldDB" id="A0A4S8MHA0"/>
<name>A0A4S8MHA0_DENBC</name>
<feature type="compositionally biased region" description="Low complexity" evidence="1">
    <location>
        <begin position="51"/>
        <end position="61"/>
    </location>
</feature>